<dbReference type="PANTHER" id="PTHR12896">
    <property type="entry name" value="PAX6 NEIGHBOR PROTEIN PAXNEB"/>
    <property type="match status" value="1"/>
</dbReference>
<accession>A0A1R2C8V4</accession>
<comment type="caution">
    <text evidence="9">The sequence shown here is derived from an EMBL/GenBank/DDBJ whole genome shotgun (WGS) entry which is preliminary data.</text>
</comment>
<comment type="pathway">
    <text evidence="3">tRNA modification; 5-methoxycarbonylmethyl-2-thiouridine-tRNA biosynthesis.</text>
</comment>
<evidence type="ECO:0000313" key="10">
    <source>
        <dbReference type="Proteomes" id="UP000187209"/>
    </source>
</evidence>
<reference evidence="9 10" key="1">
    <citation type="submission" date="2016-11" db="EMBL/GenBank/DDBJ databases">
        <title>The macronuclear genome of Stentor coeruleus: a giant cell with tiny introns.</title>
        <authorList>
            <person name="Slabodnick M."/>
            <person name="Ruby J.G."/>
            <person name="Reiff S.B."/>
            <person name="Swart E.C."/>
            <person name="Gosai S."/>
            <person name="Prabakaran S."/>
            <person name="Witkowska E."/>
            <person name="Larue G.E."/>
            <person name="Fisher S."/>
            <person name="Freeman R.M."/>
            <person name="Gunawardena J."/>
            <person name="Chu W."/>
            <person name="Stover N.A."/>
            <person name="Gregory B.D."/>
            <person name="Nowacki M."/>
            <person name="Derisi J."/>
            <person name="Roy S.W."/>
            <person name="Marshall W.F."/>
            <person name="Sood P."/>
        </authorList>
    </citation>
    <scope>NUCLEOTIDE SEQUENCE [LARGE SCALE GENOMIC DNA]</scope>
    <source>
        <strain evidence="9">WM001</strain>
    </source>
</reference>
<dbReference type="InterPro" id="IPR027417">
    <property type="entry name" value="P-loop_NTPase"/>
</dbReference>
<evidence type="ECO:0000256" key="3">
    <source>
        <dbReference type="ARBA" id="ARBA00005043"/>
    </source>
</evidence>
<proteinExistence type="inferred from homology"/>
<dbReference type="PANTHER" id="PTHR12896:SF1">
    <property type="entry name" value="ELONGATOR COMPLEX PROTEIN 4"/>
    <property type="match status" value="1"/>
</dbReference>
<evidence type="ECO:0000256" key="8">
    <source>
        <dbReference type="ARBA" id="ARBA00023242"/>
    </source>
</evidence>
<comment type="subcellular location">
    <subcellularLocation>
        <location evidence="2">Cytoplasm</location>
    </subcellularLocation>
    <subcellularLocation>
        <location evidence="1">Nucleus</location>
    </subcellularLocation>
</comment>
<dbReference type="Pfam" id="PF05625">
    <property type="entry name" value="PAXNEB"/>
    <property type="match status" value="2"/>
</dbReference>
<keyword evidence="10" id="KW-1185">Reference proteome</keyword>
<dbReference type="AlphaFoldDB" id="A0A1R2C8V4"/>
<evidence type="ECO:0000256" key="6">
    <source>
        <dbReference type="ARBA" id="ARBA00022490"/>
    </source>
</evidence>
<comment type="similarity">
    <text evidence="4">Belongs to the ELP4 family.</text>
</comment>
<evidence type="ECO:0000256" key="2">
    <source>
        <dbReference type="ARBA" id="ARBA00004496"/>
    </source>
</evidence>
<name>A0A1R2C8V4_9CILI</name>
<evidence type="ECO:0000256" key="1">
    <source>
        <dbReference type="ARBA" id="ARBA00004123"/>
    </source>
</evidence>
<dbReference type="EMBL" id="MPUH01000236">
    <property type="protein sequence ID" value="OMJ85448.1"/>
    <property type="molecule type" value="Genomic_DNA"/>
</dbReference>
<keyword evidence="6" id="KW-0963">Cytoplasm</keyword>
<dbReference type="Proteomes" id="UP000187209">
    <property type="component" value="Unassembled WGS sequence"/>
</dbReference>
<protein>
    <recommendedName>
        <fullName evidence="5">Elongator complex protein 4</fullName>
    </recommendedName>
</protein>
<keyword evidence="7" id="KW-0819">tRNA processing</keyword>
<dbReference type="GO" id="GO:0033588">
    <property type="term" value="C:elongator holoenzyme complex"/>
    <property type="evidence" value="ECO:0007669"/>
    <property type="project" value="InterPro"/>
</dbReference>
<gene>
    <name evidence="9" type="ORF">SteCoe_13206</name>
</gene>
<keyword evidence="8" id="KW-0539">Nucleus</keyword>
<dbReference type="GO" id="GO:0002098">
    <property type="term" value="P:tRNA wobble uridine modification"/>
    <property type="evidence" value="ECO:0007669"/>
    <property type="project" value="InterPro"/>
</dbReference>
<dbReference type="GO" id="GO:0005737">
    <property type="term" value="C:cytoplasm"/>
    <property type="evidence" value="ECO:0007669"/>
    <property type="project" value="UniProtKB-SubCell"/>
</dbReference>
<evidence type="ECO:0000256" key="4">
    <source>
        <dbReference type="ARBA" id="ARBA00007573"/>
    </source>
</evidence>
<dbReference type="OrthoDB" id="310450at2759"/>
<evidence type="ECO:0000256" key="7">
    <source>
        <dbReference type="ARBA" id="ARBA00022694"/>
    </source>
</evidence>
<dbReference type="InterPro" id="IPR008728">
    <property type="entry name" value="Elongator_complex_protein_4"/>
</dbReference>
<organism evidence="9 10">
    <name type="scientific">Stentor coeruleus</name>
    <dbReference type="NCBI Taxonomy" id="5963"/>
    <lineage>
        <taxon>Eukaryota</taxon>
        <taxon>Sar</taxon>
        <taxon>Alveolata</taxon>
        <taxon>Ciliophora</taxon>
        <taxon>Postciliodesmatophora</taxon>
        <taxon>Heterotrichea</taxon>
        <taxon>Heterotrichida</taxon>
        <taxon>Stentoridae</taxon>
        <taxon>Stentor</taxon>
    </lineage>
</organism>
<evidence type="ECO:0000256" key="5">
    <source>
        <dbReference type="ARBA" id="ARBA00020265"/>
    </source>
</evidence>
<sequence length="269" mass="30209">MATKHRRSSSLAMRHSLVRSGIPSFDAILNGGIPVGTLLLVEESTNDIASVFTKAFLGEGAVNSDLLLLYSENHHNSYIPDIRRIGNSSLRGESTVRYETFSSNSKIREPYAIDLSTIINDCKTLVQKTLNCTEIDFYHKLWQQVKEDLHTNFDGKSDMTVSRVIIKSMFSSNWPLQSLSEIFEFLKSIKTLLRSKNAVCIITVPISAINDKLKQLLFQSSDIIILENFFAEGQNSRISIYKAPKSTRISDNSAYTLVKSLGTTILEYL</sequence>
<dbReference type="UniPathway" id="UPA00988"/>
<dbReference type="GO" id="GO:0008023">
    <property type="term" value="C:transcription elongation factor complex"/>
    <property type="evidence" value="ECO:0007669"/>
    <property type="project" value="TreeGrafter"/>
</dbReference>
<dbReference type="Gene3D" id="3.40.50.300">
    <property type="entry name" value="P-loop containing nucleotide triphosphate hydrolases"/>
    <property type="match status" value="1"/>
</dbReference>
<evidence type="ECO:0000313" key="9">
    <source>
        <dbReference type="EMBL" id="OMJ85448.1"/>
    </source>
</evidence>